<reference evidence="1" key="2">
    <citation type="journal article" date="2015" name="Fish Shellfish Immunol.">
        <title>Early steps in the European eel (Anguilla anguilla)-Vibrio vulnificus interaction in the gills: Role of the RtxA13 toxin.</title>
        <authorList>
            <person name="Callol A."/>
            <person name="Pajuelo D."/>
            <person name="Ebbesson L."/>
            <person name="Teles M."/>
            <person name="MacKenzie S."/>
            <person name="Amaro C."/>
        </authorList>
    </citation>
    <scope>NUCLEOTIDE SEQUENCE</scope>
</reference>
<reference evidence="1" key="1">
    <citation type="submission" date="2014-11" db="EMBL/GenBank/DDBJ databases">
        <authorList>
            <person name="Amaro Gonzalez C."/>
        </authorList>
    </citation>
    <scope>NUCLEOTIDE SEQUENCE</scope>
</reference>
<organism evidence="1">
    <name type="scientific">Anguilla anguilla</name>
    <name type="common">European freshwater eel</name>
    <name type="synonym">Muraena anguilla</name>
    <dbReference type="NCBI Taxonomy" id="7936"/>
    <lineage>
        <taxon>Eukaryota</taxon>
        <taxon>Metazoa</taxon>
        <taxon>Chordata</taxon>
        <taxon>Craniata</taxon>
        <taxon>Vertebrata</taxon>
        <taxon>Euteleostomi</taxon>
        <taxon>Actinopterygii</taxon>
        <taxon>Neopterygii</taxon>
        <taxon>Teleostei</taxon>
        <taxon>Anguilliformes</taxon>
        <taxon>Anguillidae</taxon>
        <taxon>Anguilla</taxon>
    </lineage>
</organism>
<dbReference type="AlphaFoldDB" id="A0A0E9TG84"/>
<proteinExistence type="predicted"/>
<dbReference type="EMBL" id="GBXM01056115">
    <property type="protein sequence ID" value="JAH52462.1"/>
    <property type="molecule type" value="Transcribed_RNA"/>
</dbReference>
<protein>
    <submittedName>
        <fullName evidence="1">Uncharacterized protein</fullName>
    </submittedName>
</protein>
<sequence>MTARYLLQNQSAINQGLALPSRRQDSVLIIMAAV</sequence>
<evidence type="ECO:0000313" key="1">
    <source>
        <dbReference type="EMBL" id="JAH52462.1"/>
    </source>
</evidence>
<accession>A0A0E9TG84</accession>
<name>A0A0E9TG84_ANGAN</name>